<dbReference type="PANTHER" id="PTHR36978">
    <property type="entry name" value="P-LOOP CONTAINING NUCLEOTIDE TRIPHOSPHATE HYDROLASE"/>
    <property type="match status" value="1"/>
</dbReference>
<keyword evidence="1" id="KW-1133">Transmembrane helix</keyword>
<dbReference type="InterPro" id="IPR040632">
    <property type="entry name" value="Sulfotransfer_4"/>
</dbReference>
<organism evidence="2 3">
    <name type="scientific">Porites lobata</name>
    <dbReference type="NCBI Taxonomy" id="104759"/>
    <lineage>
        <taxon>Eukaryota</taxon>
        <taxon>Metazoa</taxon>
        <taxon>Cnidaria</taxon>
        <taxon>Anthozoa</taxon>
        <taxon>Hexacorallia</taxon>
        <taxon>Scleractinia</taxon>
        <taxon>Fungiina</taxon>
        <taxon>Poritidae</taxon>
        <taxon>Porites</taxon>
    </lineage>
</organism>
<accession>A0ABN8QNY4</accession>
<evidence type="ECO:0000313" key="2">
    <source>
        <dbReference type="EMBL" id="CAH3167861.1"/>
    </source>
</evidence>
<dbReference type="Pfam" id="PF17784">
    <property type="entry name" value="Sulfotransfer_4"/>
    <property type="match status" value="1"/>
</dbReference>
<evidence type="ECO:0000313" key="3">
    <source>
        <dbReference type="Proteomes" id="UP001159405"/>
    </source>
</evidence>
<dbReference type="EMBL" id="CALNXK010000142">
    <property type="protein sequence ID" value="CAH3167861.1"/>
    <property type="molecule type" value="Genomic_DNA"/>
</dbReference>
<gene>
    <name evidence="2" type="ORF">PLOB_00008914</name>
</gene>
<dbReference type="Gene3D" id="3.40.50.300">
    <property type="entry name" value="P-loop containing nucleotide triphosphate hydrolases"/>
    <property type="match status" value="1"/>
</dbReference>
<reference evidence="2 3" key="1">
    <citation type="submission" date="2022-05" db="EMBL/GenBank/DDBJ databases">
        <authorList>
            <consortium name="Genoscope - CEA"/>
            <person name="William W."/>
        </authorList>
    </citation>
    <scope>NUCLEOTIDE SEQUENCE [LARGE SCALE GENOMIC DNA]</scope>
</reference>
<comment type="caution">
    <text evidence="2">The sequence shown here is derived from an EMBL/GenBank/DDBJ whole genome shotgun (WGS) entry which is preliminary data.</text>
</comment>
<dbReference type="Proteomes" id="UP001159405">
    <property type="component" value="Unassembled WGS sequence"/>
</dbReference>
<keyword evidence="1" id="KW-0472">Membrane</keyword>
<name>A0ABN8QNY4_9CNID</name>
<protein>
    <submittedName>
        <fullName evidence="2">Uncharacterized protein</fullName>
    </submittedName>
</protein>
<feature type="transmembrane region" description="Helical" evidence="1">
    <location>
        <begin position="220"/>
        <end position="240"/>
    </location>
</feature>
<dbReference type="SUPFAM" id="SSF52540">
    <property type="entry name" value="P-loop containing nucleoside triphosphate hydrolases"/>
    <property type="match status" value="1"/>
</dbReference>
<proteinExistence type="predicted"/>
<dbReference type="PANTHER" id="PTHR36978:SF4">
    <property type="entry name" value="P-LOOP CONTAINING NUCLEOSIDE TRIPHOSPHATE HYDROLASE PROTEIN"/>
    <property type="match status" value="1"/>
</dbReference>
<dbReference type="InterPro" id="IPR027417">
    <property type="entry name" value="P-loop_NTPase"/>
</dbReference>
<sequence length="242" mass="28096">MKIICAGLSKTGTTSMAKALEILGFKVYDWKEHVTIHVDEWLDLYLKGKTPDFTSMYKDVDAVTDIPANIWHEEILEAFPDAKVILSVRDSEDAWLKSFVRENDVEMLSNDGFLVRWLLRNWSHPKYYALLYCSKLAAVGSLQTESTVLFRKKYREYNERVQTVIPKERLLVYNVKQGWEPLCMFLGCEVPQESFPWANRGQGGTLQTLAQRKQELAVKLAKAFIIFMGLFVLFFSFCYMKF</sequence>
<evidence type="ECO:0000256" key="1">
    <source>
        <dbReference type="SAM" id="Phobius"/>
    </source>
</evidence>
<keyword evidence="1" id="KW-0812">Transmembrane</keyword>
<keyword evidence="3" id="KW-1185">Reference proteome</keyword>